<dbReference type="Gene3D" id="1.10.10.2840">
    <property type="entry name" value="PucR C-terminal helix-turn-helix domain"/>
    <property type="match status" value="1"/>
</dbReference>
<proteinExistence type="inferred from homology"/>
<dbReference type="InterPro" id="IPR041522">
    <property type="entry name" value="CdaR_GGDEF"/>
</dbReference>
<organism evidence="5 6">
    <name type="scientific">Leifsonia tongyongensis</name>
    <dbReference type="NCBI Taxonomy" id="1268043"/>
    <lineage>
        <taxon>Bacteria</taxon>
        <taxon>Bacillati</taxon>
        <taxon>Actinomycetota</taxon>
        <taxon>Actinomycetes</taxon>
        <taxon>Micrococcales</taxon>
        <taxon>Microbacteriaceae</taxon>
        <taxon>Leifsonia</taxon>
    </lineage>
</organism>
<comment type="caution">
    <text evidence="5">The sequence shown here is derived from an EMBL/GenBank/DDBJ whole genome shotgun (WGS) entry which is preliminary data.</text>
</comment>
<dbReference type="RefSeq" id="WP_163289175.1">
    <property type="nucleotide sequence ID" value="NZ_JAAGWY010000002.1"/>
</dbReference>
<evidence type="ECO:0000259" key="3">
    <source>
        <dbReference type="Pfam" id="PF14361"/>
    </source>
</evidence>
<dbReference type="AlphaFoldDB" id="A0A6L9XWM0"/>
<dbReference type="Pfam" id="PF14361">
    <property type="entry name" value="RsbRD_N"/>
    <property type="match status" value="1"/>
</dbReference>
<dbReference type="Pfam" id="PF13556">
    <property type="entry name" value="HTH_30"/>
    <property type="match status" value="1"/>
</dbReference>
<gene>
    <name evidence="5" type="ORF">G3T36_08095</name>
</gene>
<keyword evidence="6" id="KW-1185">Reference proteome</keyword>
<comment type="similarity">
    <text evidence="1">Belongs to the CdaR family.</text>
</comment>
<evidence type="ECO:0000313" key="6">
    <source>
        <dbReference type="Proteomes" id="UP000474967"/>
    </source>
</evidence>
<dbReference type="InterPro" id="IPR025751">
    <property type="entry name" value="RsbRD_N_dom"/>
</dbReference>
<name>A0A6L9XWM0_9MICO</name>
<evidence type="ECO:0000259" key="2">
    <source>
        <dbReference type="Pfam" id="PF13556"/>
    </source>
</evidence>
<dbReference type="InterPro" id="IPR042070">
    <property type="entry name" value="PucR_C-HTH_sf"/>
</dbReference>
<reference evidence="5 6" key="1">
    <citation type="journal article" date="2014" name="J. Microbiol.">
        <title>Diaminobutyricibacter tongyongensis gen. nov., sp. nov. and Homoserinibacter gongjuensis gen. nov., sp. nov. belong to the family Microbacteriaceae.</title>
        <authorList>
            <person name="Kim S.J."/>
            <person name="Ahn J.H."/>
            <person name="Weon H.Y."/>
            <person name="Hamada M."/>
            <person name="Suzuki K."/>
            <person name="Kwon S.W."/>
        </authorList>
    </citation>
    <scope>NUCLEOTIDE SEQUENCE [LARGE SCALE GENOMIC DNA]</scope>
    <source>
        <strain evidence="5 6">NBRC 108724</strain>
    </source>
</reference>
<protein>
    <submittedName>
        <fullName evidence="5">PucR family transcriptional regulator</fullName>
    </submittedName>
</protein>
<dbReference type="InterPro" id="IPR051448">
    <property type="entry name" value="CdaR-like_regulators"/>
</dbReference>
<dbReference type="Proteomes" id="UP000474967">
    <property type="component" value="Unassembled WGS sequence"/>
</dbReference>
<feature type="domain" description="RsbT co-antagonist protein RsbRD N-terminal" evidence="3">
    <location>
        <begin position="24"/>
        <end position="159"/>
    </location>
</feature>
<accession>A0A6L9XWM0</accession>
<dbReference type="PANTHER" id="PTHR33744">
    <property type="entry name" value="CARBOHYDRATE DIACID REGULATOR"/>
    <property type="match status" value="1"/>
</dbReference>
<evidence type="ECO:0000256" key="1">
    <source>
        <dbReference type="ARBA" id="ARBA00006754"/>
    </source>
</evidence>
<evidence type="ECO:0000259" key="4">
    <source>
        <dbReference type="Pfam" id="PF17853"/>
    </source>
</evidence>
<feature type="domain" description="PucR C-terminal helix-turn-helix" evidence="2">
    <location>
        <begin position="328"/>
        <end position="383"/>
    </location>
</feature>
<feature type="domain" description="CdaR GGDEF-like" evidence="4">
    <location>
        <begin position="173"/>
        <end position="279"/>
    </location>
</feature>
<dbReference type="Pfam" id="PF17853">
    <property type="entry name" value="GGDEF_2"/>
    <property type="match status" value="1"/>
</dbReference>
<sequence>MTDSRPTSLLPRLTSSLLATSSDLPARLAATIRLRVPGYRASSPVSDQELLDSCSTQIGFIPSLGTPDAERERTVRMIGAARAQANFPLSAVLDAIRVGSEFIWGELVDHARSFESASDAELVSVAGQVWTMSDEFVSLISAGYRDEEELRLINSQRERYALIDTVLSGHDKPNATLWDAVDRLGLPRDRPYVVVAIGAQGNGRVPAPLIDRRLMEHELDSVWLLRSDVELGIVSCFHEQIRFVRKSLQQFGVRAGISPVTEDFGQISHAVRLARTSLAASGDGQVTFFSDSAVNTMAAGAPDVAAELAAIVLYRVLELPESEREMVLDTARTWFGTGGSVAGTARALFVHSNTVRNRLRRLETLTLRSLSDPRDAAELYLAVVSLPLRRHGTRSSRDGTKRET</sequence>
<dbReference type="InterPro" id="IPR025736">
    <property type="entry name" value="PucR_C-HTH_dom"/>
</dbReference>
<dbReference type="EMBL" id="JAAGWY010000002">
    <property type="protein sequence ID" value="NEN05832.1"/>
    <property type="molecule type" value="Genomic_DNA"/>
</dbReference>
<evidence type="ECO:0000313" key="5">
    <source>
        <dbReference type="EMBL" id="NEN05832.1"/>
    </source>
</evidence>